<dbReference type="PANTHER" id="PTHR25462:SF296">
    <property type="entry name" value="MEIOTIC P26, ISOFORM F"/>
    <property type="match status" value="1"/>
</dbReference>
<dbReference type="InterPro" id="IPR017907">
    <property type="entry name" value="Znf_RING_CS"/>
</dbReference>
<protein>
    <submittedName>
        <fullName evidence="10">Uncharacterized protein</fullName>
    </submittedName>
</protein>
<feature type="domain" description="B box-type" evidence="9">
    <location>
        <begin position="160"/>
        <end position="201"/>
    </location>
</feature>
<feature type="compositionally biased region" description="Polar residues" evidence="7">
    <location>
        <begin position="385"/>
        <end position="404"/>
    </location>
</feature>
<dbReference type="PANTHER" id="PTHR25462">
    <property type="entry name" value="BONUS, ISOFORM C-RELATED"/>
    <property type="match status" value="1"/>
</dbReference>
<evidence type="ECO:0000256" key="1">
    <source>
        <dbReference type="ARBA" id="ARBA00022723"/>
    </source>
</evidence>
<keyword evidence="1" id="KW-0479">Metal-binding</keyword>
<dbReference type="SMART" id="SM00336">
    <property type="entry name" value="BBOX"/>
    <property type="match status" value="2"/>
</dbReference>
<keyword evidence="6" id="KW-0175">Coiled coil</keyword>
<proteinExistence type="predicted"/>
<dbReference type="InterPro" id="IPR013083">
    <property type="entry name" value="Znf_RING/FYVE/PHD"/>
</dbReference>
<dbReference type="Pfam" id="PF13445">
    <property type="entry name" value="zf-RING_UBOX"/>
    <property type="match status" value="1"/>
</dbReference>
<dbReference type="PROSITE" id="PS00518">
    <property type="entry name" value="ZF_RING_1"/>
    <property type="match status" value="1"/>
</dbReference>
<dbReference type="InterPro" id="IPR027370">
    <property type="entry name" value="Znf-RING_euk"/>
</dbReference>
<name>A0AAN9BL10_9CAEN</name>
<dbReference type="SUPFAM" id="SSF57850">
    <property type="entry name" value="RING/U-box"/>
    <property type="match status" value="1"/>
</dbReference>
<reference evidence="10 11" key="1">
    <citation type="submission" date="2024-02" db="EMBL/GenBank/DDBJ databases">
        <title>Chromosome-scale genome assembly of the rough periwinkle Littorina saxatilis.</title>
        <authorList>
            <person name="De Jode A."/>
            <person name="Faria R."/>
            <person name="Formenti G."/>
            <person name="Sims Y."/>
            <person name="Smith T.P."/>
            <person name="Tracey A."/>
            <person name="Wood J.M.D."/>
            <person name="Zagrodzka Z.B."/>
            <person name="Johannesson K."/>
            <person name="Butlin R.K."/>
            <person name="Leder E.H."/>
        </authorList>
    </citation>
    <scope>NUCLEOTIDE SEQUENCE [LARGE SCALE GENOMIC DNA]</scope>
    <source>
        <strain evidence="10">Snail1</strain>
        <tissue evidence="10">Muscle</tissue>
    </source>
</reference>
<dbReference type="GO" id="GO:0061630">
    <property type="term" value="F:ubiquitin protein ligase activity"/>
    <property type="evidence" value="ECO:0007669"/>
    <property type="project" value="TreeGrafter"/>
</dbReference>
<dbReference type="PROSITE" id="PS50119">
    <property type="entry name" value="ZF_BBOX"/>
    <property type="match status" value="1"/>
</dbReference>
<dbReference type="GO" id="GO:0005654">
    <property type="term" value="C:nucleoplasm"/>
    <property type="evidence" value="ECO:0007669"/>
    <property type="project" value="TreeGrafter"/>
</dbReference>
<evidence type="ECO:0000256" key="7">
    <source>
        <dbReference type="SAM" id="MobiDB-lite"/>
    </source>
</evidence>
<evidence type="ECO:0000313" key="11">
    <source>
        <dbReference type="Proteomes" id="UP001374579"/>
    </source>
</evidence>
<dbReference type="InterPro" id="IPR003649">
    <property type="entry name" value="Bbox_C"/>
</dbReference>
<dbReference type="PROSITE" id="PS50089">
    <property type="entry name" value="ZF_RING_2"/>
    <property type="match status" value="1"/>
</dbReference>
<evidence type="ECO:0000259" key="8">
    <source>
        <dbReference type="PROSITE" id="PS50089"/>
    </source>
</evidence>
<dbReference type="InterPro" id="IPR000315">
    <property type="entry name" value="Znf_B-box"/>
</dbReference>
<dbReference type="SUPFAM" id="SSF57845">
    <property type="entry name" value="B-box zinc-binding domain"/>
    <property type="match status" value="1"/>
</dbReference>
<dbReference type="Proteomes" id="UP001374579">
    <property type="component" value="Unassembled WGS sequence"/>
</dbReference>
<evidence type="ECO:0000313" key="10">
    <source>
        <dbReference type="EMBL" id="KAK7107527.1"/>
    </source>
</evidence>
<comment type="caution">
    <text evidence="10">The sequence shown here is derived from an EMBL/GenBank/DDBJ whole genome shotgun (WGS) entry which is preliminary data.</text>
</comment>
<organism evidence="10 11">
    <name type="scientific">Littorina saxatilis</name>
    <dbReference type="NCBI Taxonomy" id="31220"/>
    <lineage>
        <taxon>Eukaryota</taxon>
        <taxon>Metazoa</taxon>
        <taxon>Spiralia</taxon>
        <taxon>Lophotrochozoa</taxon>
        <taxon>Mollusca</taxon>
        <taxon>Gastropoda</taxon>
        <taxon>Caenogastropoda</taxon>
        <taxon>Littorinimorpha</taxon>
        <taxon>Littorinoidea</taxon>
        <taxon>Littorinidae</taxon>
        <taxon>Littorina</taxon>
    </lineage>
</organism>
<dbReference type="SMART" id="SM00502">
    <property type="entry name" value="BBC"/>
    <property type="match status" value="1"/>
</dbReference>
<sequence>MATGGVGGPKNNPIEDDFAVNKLTCAICLEKYRRPKLLPCCHTFCQSCIQSLAGCAPSFSCPSCRTVILLPAGGVAALQNNFYIEADLGLDTSSPQRRLCDICAEDREATHTCLQCRQRFCGPCRRVHDSITSCRSHTVVSLQAEDSDSCKEGAAPRSGRKEEMCHKHRDQRVVLHCKACSANICIQCKLTLHDGHRTEDLVDTEAKAKADLQAMLESLSAERRRLEAVLSAVDQKCSRLKDQQAKAERCIQSRVDTLQQWLNQSRDEAVQSVQSTTSSMEAKIKNNAERIRDNHATLSAQCSHVTRVLREGNEADIMTLQSQLSLKVTLTDKAADEEKLLLPLPSLTSRHDNTAVNPVMMRAFVGLGLNVISHSDLEASGSVDDLSSQKDYAVTTPQNSSTSEKAPPKKLVFSTDGESGLHAICPTSKGRLWVLFPPDDDTGADSDVAYLKLLDDKGEVVEFNSRATVCSAMVTALNSVTIMVTPTSSGIVSTRWFQPGGIGGYTYNAGLQVIDMMMSGATGCYYVSFFDDLKYFRVHINSVNPSTWTRHVIMERDICSGYLCDVSAQENYFVFADGNEAKVFENKGPADLPQHCVYQLNHEAIDARFCLIDGKEMLLVIAQEDDRVHVVDYKNGGKLNCYLSTGPVVLKKPLQLITDYNSRLWIGCDCGEVVVVDL</sequence>
<evidence type="ECO:0000259" key="9">
    <source>
        <dbReference type="PROSITE" id="PS50119"/>
    </source>
</evidence>
<accession>A0AAN9BL10</accession>
<dbReference type="CDD" id="cd19757">
    <property type="entry name" value="Bbox1"/>
    <property type="match status" value="1"/>
</dbReference>
<dbReference type="InterPro" id="IPR047153">
    <property type="entry name" value="TRIM45/56/19-like"/>
</dbReference>
<keyword evidence="2 5" id="KW-0863">Zinc-finger</keyword>
<dbReference type="AlphaFoldDB" id="A0AAN9BL10"/>
<evidence type="ECO:0000256" key="2">
    <source>
        <dbReference type="ARBA" id="ARBA00022771"/>
    </source>
</evidence>
<feature type="domain" description="RING-type" evidence="8">
    <location>
        <begin position="25"/>
        <end position="65"/>
    </location>
</feature>
<dbReference type="InterPro" id="IPR001841">
    <property type="entry name" value="Znf_RING"/>
</dbReference>
<evidence type="ECO:0000256" key="5">
    <source>
        <dbReference type="PROSITE-ProRule" id="PRU00024"/>
    </source>
</evidence>
<dbReference type="Gene3D" id="3.30.160.60">
    <property type="entry name" value="Classic Zinc Finger"/>
    <property type="match status" value="1"/>
</dbReference>
<dbReference type="Gene3D" id="4.10.830.40">
    <property type="match status" value="1"/>
</dbReference>
<evidence type="ECO:0000256" key="3">
    <source>
        <dbReference type="ARBA" id="ARBA00022786"/>
    </source>
</evidence>
<evidence type="ECO:0000256" key="4">
    <source>
        <dbReference type="ARBA" id="ARBA00022833"/>
    </source>
</evidence>
<gene>
    <name evidence="10" type="ORF">V1264_015436</name>
</gene>
<feature type="region of interest" description="Disordered" evidence="7">
    <location>
        <begin position="382"/>
        <end position="409"/>
    </location>
</feature>
<dbReference type="SMART" id="SM00184">
    <property type="entry name" value="RING"/>
    <property type="match status" value="1"/>
</dbReference>
<keyword evidence="11" id="KW-1185">Reference proteome</keyword>
<dbReference type="GO" id="GO:0008270">
    <property type="term" value="F:zinc ion binding"/>
    <property type="evidence" value="ECO:0007669"/>
    <property type="project" value="UniProtKB-KW"/>
</dbReference>
<evidence type="ECO:0000256" key="6">
    <source>
        <dbReference type="SAM" id="Coils"/>
    </source>
</evidence>
<keyword evidence="3" id="KW-0833">Ubl conjugation pathway</keyword>
<dbReference type="EMBL" id="JBAMIC010000004">
    <property type="protein sequence ID" value="KAK7107527.1"/>
    <property type="molecule type" value="Genomic_DNA"/>
</dbReference>
<feature type="coiled-coil region" evidence="6">
    <location>
        <begin position="202"/>
        <end position="243"/>
    </location>
</feature>
<keyword evidence="4" id="KW-0862">Zinc</keyword>
<dbReference type="Gene3D" id="3.30.40.10">
    <property type="entry name" value="Zinc/RING finger domain, C3HC4 (zinc finger)"/>
    <property type="match status" value="1"/>
</dbReference>